<feature type="domain" description="CobQ/CobB/MinD/ParA nucleotide binding" evidence="3">
    <location>
        <begin position="177"/>
        <end position="403"/>
    </location>
</feature>
<gene>
    <name evidence="4" type="ORF">SBF1_6010003</name>
</gene>
<dbReference type="InterPro" id="IPR050625">
    <property type="entry name" value="ParA/MinD_ATPase"/>
</dbReference>
<keyword evidence="1" id="KW-0547">Nucleotide-binding</keyword>
<dbReference type="EMBL" id="OMOF01000559">
    <property type="protein sequence ID" value="SPF52674.1"/>
    <property type="molecule type" value="Genomic_DNA"/>
</dbReference>
<accession>A0A2U3LLE9</accession>
<evidence type="ECO:0000256" key="2">
    <source>
        <dbReference type="ARBA" id="ARBA00022840"/>
    </source>
</evidence>
<dbReference type="GO" id="GO:0051782">
    <property type="term" value="P:negative regulation of cell division"/>
    <property type="evidence" value="ECO:0007669"/>
    <property type="project" value="TreeGrafter"/>
</dbReference>
<dbReference type="SUPFAM" id="SSF52540">
    <property type="entry name" value="P-loop containing nucleoside triphosphate hydrolases"/>
    <property type="match status" value="1"/>
</dbReference>
<keyword evidence="2" id="KW-0067">ATP-binding</keyword>
<proteinExistence type="predicted"/>
<dbReference type="GO" id="GO:0005524">
    <property type="term" value="F:ATP binding"/>
    <property type="evidence" value="ECO:0007669"/>
    <property type="project" value="UniProtKB-KW"/>
</dbReference>
<dbReference type="InterPro" id="IPR027417">
    <property type="entry name" value="P-loop_NTPase"/>
</dbReference>
<evidence type="ECO:0000259" key="3">
    <source>
        <dbReference type="Pfam" id="PF01656"/>
    </source>
</evidence>
<dbReference type="GO" id="GO:0005829">
    <property type="term" value="C:cytosol"/>
    <property type="evidence" value="ECO:0007669"/>
    <property type="project" value="TreeGrafter"/>
</dbReference>
<dbReference type="GO" id="GO:0009898">
    <property type="term" value="C:cytoplasmic side of plasma membrane"/>
    <property type="evidence" value="ECO:0007669"/>
    <property type="project" value="TreeGrafter"/>
</dbReference>
<evidence type="ECO:0000313" key="5">
    <source>
        <dbReference type="Proteomes" id="UP000238916"/>
    </source>
</evidence>
<dbReference type="PANTHER" id="PTHR43384">
    <property type="entry name" value="SEPTUM SITE-DETERMINING PROTEIN MIND HOMOLOG, CHLOROPLASTIC-RELATED"/>
    <property type="match status" value="1"/>
</dbReference>
<sequence>MPASAPPQEVGEIELPQLGQRKEIIVALPPMADGGDRLKKYIHEKSDGEYRVLEVAETFADLSRIVEKGFFEIILAHRDLLGLEHNLVENLKLLREKASGTRIIFIERKTDEYSRMYKNHLETQDIEWHIVPELPGHLMSILNGHRESNVVFNWDEESKPITAMPAIRTKVLSPVLIAFHSAGGGVGKSTGSTQMGFTFAEMGYKTLVVELDTDKPSLLRAVGANEDCPGLAAWNSSDFKNESTAIEAIHRTSRQVRGLYVLPVGPISPKKVVLPFHLEVAGDKKADSCEPADVFYRAALREFQIVIVDTNTSPIDPAVYTALKMAKRIFYVMEATKVFLDSAEAHLALAYDLDIELSNYRIILNKCTPSDPVSLRVITQTLELPVSQQVPLDVEGYRLAAHHGRSYKPKKGVSPWRGFCETVLQDLEVPINTVQAKKMSLINWLVDWRKKR</sequence>
<dbReference type="PANTHER" id="PTHR43384:SF6">
    <property type="entry name" value="SEPTUM SITE-DETERMINING PROTEIN MIND HOMOLOG, CHLOROPLASTIC"/>
    <property type="match status" value="1"/>
</dbReference>
<dbReference type="Pfam" id="PF01656">
    <property type="entry name" value="CbiA"/>
    <property type="match status" value="1"/>
</dbReference>
<evidence type="ECO:0000256" key="1">
    <source>
        <dbReference type="ARBA" id="ARBA00022741"/>
    </source>
</evidence>
<protein>
    <submittedName>
        <fullName evidence="4">CobQ/CobB/MinD/ParA nucleotide binding domain-containing protein</fullName>
    </submittedName>
</protein>
<dbReference type="AlphaFoldDB" id="A0A2U3LLE9"/>
<evidence type="ECO:0000313" key="4">
    <source>
        <dbReference type="EMBL" id="SPF52674.1"/>
    </source>
</evidence>
<name>A0A2U3LLE9_9FIRM</name>
<dbReference type="Proteomes" id="UP000238916">
    <property type="component" value="Unassembled WGS sequence"/>
</dbReference>
<organism evidence="4 5">
    <name type="scientific">Candidatus Desulfosporosinus infrequens</name>
    <dbReference type="NCBI Taxonomy" id="2043169"/>
    <lineage>
        <taxon>Bacteria</taxon>
        <taxon>Bacillati</taxon>
        <taxon>Bacillota</taxon>
        <taxon>Clostridia</taxon>
        <taxon>Eubacteriales</taxon>
        <taxon>Desulfitobacteriaceae</taxon>
        <taxon>Desulfosporosinus</taxon>
    </lineage>
</organism>
<reference evidence="5" key="1">
    <citation type="submission" date="2018-02" db="EMBL/GenBank/DDBJ databases">
        <authorList>
            <person name="Hausmann B."/>
        </authorList>
    </citation>
    <scope>NUCLEOTIDE SEQUENCE [LARGE SCALE GENOMIC DNA]</scope>
    <source>
        <strain evidence="5">Peat soil MAG SbF1</strain>
    </source>
</reference>
<dbReference type="GO" id="GO:0016887">
    <property type="term" value="F:ATP hydrolysis activity"/>
    <property type="evidence" value="ECO:0007669"/>
    <property type="project" value="TreeGrafter"/>
</dbReference>
<dbReference type="InterPro" id="IPR002586">
    <property type="entry name" value="CobQ/CobB/MinD/ParA_Nub-bd_dom"/>
</dbReference>
<dbReference type="Gene3D" id="3.40.50.300">
    <property type="entry name" value="P-loop containing nucleotide triphosphate hydrolases"/>
    <property type="match status" value="1"/>
</dbReference>